<gene>
    <name evidence="6" type="ORF">J2Z79_003454</name>
</gene>
<keyword evidence="3" id="KW-0804">Transcription</keyword>
<dbReference type="EMBL" id="JAGGLG010000043">
    <property type="protein sequence ID" value="MBP2020007.1"/>
    <property type="molecule type" value="Genomic_DNA"/>
</dbReference>
<dbReference type="SUPFAM" id="SSF46689">
    <property type="entry name" value="Homeodomain-like"/>
    <property type="match status" value="1"/>
</dbReference>
<sequence>MAPTRRRGRPPTDVVAQGERRSEIIATAQQLFTQSGYAAVSLGQIADEVGVTKSALYNHFASKEALYAEVVCSLMASIAEAIRRVADAPLSTAERLREIAGHALVRIPVRSRIDEMMRDVAEHLSTEERALVTTAHGQMLDAMTAVMQRGVDAGELRADLPADFLATSFLMLVSGYQGHHHIREDAREPEQLPDRVVSLFLEGAGRR</sequence>
<dbReference type="PRINTS" id="PR00455">
    <property type="entry name" value="HTHTETR"/>
</dbReference>
<evidence type="ECO:0000259" key="5">
    <source>
        <dbReference type="PROSITE" id="PS50977"/>
    </source>
</evidence>
<organism evidence="6 7">
    <name type="scientific">Symbiobacterium terraclitae</name>
    <dbReference type="NCBI Taxonomy" id="557451"/>
    <lineage>
        <taxon>Bacteria</taxon>
        <taxon>Bacillati</taxon>
        <taxon>Bacillota</taxon>
        <taxon>Clostridia</taxon>
        <taxon>Eubacteriales</taxon>
        <taxon>Symbiobacteriaceae</taxon>
        <taxon>Symbiobacterium</taxon>
    </lineage>
</organism>
<comment type="caution">
    <text evidence="6">The sequence shown here is derived from an EMBL/GenBank/DDBJ whole genome shotgun (WGS) entry which is preliminary data.</text>
</comment>
<accession>A0ABS4JWV1</accession>
<dbReference type="Pfam" id="PF00440">
    <property type="entry name" value="TetR_N"/>
    <property type="match status" value="1"/>
</dbReference>
<dbReference type="InterPro" id="IPR001647">
    <property type="entry name" value="HTH_TetR"/>
</dbReference>
<evidence type="ECO:0000256" key="1">
    <source>
        <dbReference type="ARBA" id="ARBA00023015"/>
    </source>
</evidence>
<evidence type="ECO:0000256" key="3">
    <source>
        <dbReference type="ARBA" id="ARBA00023163"/>
    </source>
</evidence>
<reference evidence="6 7" key="1">
    <citation type="submission" date="2021-03" db="EMBL/GenBank/DDBJ databases">
        <title>Genomic Encyclopedia of Type Strains, Phase IV (KMG-IV): sequencing the most valuable type-strain genomes for metagenomic binning, comparative biology and taxonomic classification.</title>
        <authorList>
            <person name="Goeker M."/>
        </authorList>
    </citation>
    <scope>NUCLEOTIDE SEQUENCE [LARGE SCALE GENOMIC DNA]</scope>
    <source>
        <strain evidence="6 7">DSM 27138</strain>
    </source>
</reference>
<keyword evidence="7" id="KW-1185">Reference proteome</keyword>
<dbReference type="Gene3D" id="1.10.10.60">
    <property type="entry name" value="Homeodomain-like"/>
    <property type="match status" value="1"/>
</dbReference>
<keyword evidence="1" id="KW-0805">Transcription regulation</keyword>
<evidence type="ECO:0000256" key="2">
    <source>
        <dbReference type="ARBA" id="ARBA00023125"/>
    </source>
</evidence>
<dbReference type="PANTHER" id="PTHR30055">
    <property type="entry name" value="HTH-TYPE TRANSCRIPTIONAL REGULATOR RUTR"/>
    <property type="match status" value="1"/>
</dbReference>
<evidence type="ECO:0000313" key="6">
    <source>
        <dbReference type="EMBL" id="MBP2020007.1"/>
    </source>
</evidence>
<evidence type="ECO:0000313" key="7">
    <source>
        <dbReference type="Proteomes" id="UP001519289"/>
    </source>
</evidence>
<dbReference type="PROSITE" id="PS50977">
    <property type="entry name" value="HTH_TETR_2"/>
    <property type="match status" value="1"/>
</dbReference>
<evidence type="ECO:0000256" key="4">
    <source>
        <dbReference type="PROSITE-ProRule" id="PRU00335"/>
    </source>
</evidence>
<proteinExistence type="predicted"/>
<name>A0ABS4JWV1_9FIRM</name>
<dbReference type="RefSeq" id="WP_209468109.1">
    <property type="nucleotide sequence ID" value="NZ_JAGGLG010000043.1"/>
</dbReference>
<protein>
    <submittedName>
        <fullName evidence="6">AcrR family transcriptional regulator</fullName>
    </submittedName>
</protein>
<feature type="domain" description="HTH tetR-type" evidence="5">
    <location>
        <begin position="18"/>
        <end position="78"/>
    </location>
</feature>
<dbReference type="InterPro" id="IPR050109">
    <property type="entry name" value="HTH-type_TetR-like_transc_reg"/>
</dbReference>
<dbReference type="InterPro" id="IPR036271">
    <property type="entry name" value="Tet_transcr_reg_TetR-rel_C_sf"/>
</dbReference>
<dbReference type="Gene3D" id="1.10.357.10">
    <property type="entry name" value="Tetracycline Repressor, domain 2"/>
    <property type="match status" value="1"/>
</dbReference>
<dbReference type="InterPro" id="IPR009057">
    <property type="entry name" value="Homeodomain-like_sf"/>
</dbReference>
<keyword evidence="2 4" id="KW-0238">DNA-binding</keyword>
<dbReference type="PANTHER" id="PTHR30055:SF234">
    <property type="entry name" value="HTH-TYPE TRANSCRIPTIONAL REGULATOR BETI"/>
    <property type="match status" value="1"/>
</dbReference>
<dbReference type="SUPFAM" id="SSF48498">
    <property type="entry name" value="Tetracyclin repressor-like, C-terminal domain"/>
    <property type="match status" value="1"/>
</dbReference>
<dbReference type="Proteomes" id="UP001519289">
    <property type="component" value="Unassembled WGS sequence"/>
</dbReference>
<feature type="DNA-binding region" description="H-T-H motif" evidence="4">
    <location>
        <begin position="41"/>
        <end position="60"/>
    </location>
</feature>